<dbReference type="SUPFAM" id="SSF57850">
    <property type="entry name" value="RING/U-box"/>
    <property type="match status" value="1"/>
</dbReference>
<accession>A0AAD3TG45</accession>
<dbReference type="InterPro" id="IPR001841">
    <property type="entry name" value="Znf_RING"/>
</dbReference>
<sequence length="309" mass="34836">MVSGNVYTKTVCSICFECLKAKEGDLQVISLCGHVFHKLCLQQWFEYCTNGKKHLCLFCKQICLPKNVRWLYLQSIGDPGDPILALFQNVDDENNQKELWRLVTKLETMTTDFKLVVDRHIKVENDRVKELLNCKEPLSKEALQNDTALPNAQPLAPSLVNAYLQHSFSPANELICIRKGKHIRWFKIVIGVATSDSDTNLKCQTVEVFTASSCPRECESAVESCGSEDEETILGRESEIPERNEVTIFQPQVLSVDLGLSPSTPLLNIDSLNVVPKFGVLSVCGRRRDTEVTVAVPPSSRRRRLRNLE</sequence>
<dbReference type="GO" id="GO:0008270">
    <property type="term" value="F:zinc ion binding"/>
    <property type="evidence" value="ECO:0007669"/>
    <property type="project" value="UniProtKB-KW"/>
</dbReference>
<gene>
    <name evidence="6" type="ORF">Nepgr_031216</name>
</gene>
<keyword evidence="2 4" id="KW-0863">Zinc-finger</keyword>
<dbReference type="PANTHER" id="PTHR47344">
    <property type="entry name" value="RING ZINC FINGER PROTEIN-RELATED"/>
    <property type="match status" value="1"/>
</dbReference>
<evidence type="ECO:0000313" key="6">
    <source>
        <dbReference type="EMBL" id="GMH29373.1"/>
    </source>
</evidence>
<dbReference type="Proteomes" id="UP001279734">
    <property type="component" value="Unassembled WGS sequence"/>
</dbReference>
<dbReference type="AlphaFoldDB" id="A0AAD3TG45"/>
<dbReference type="Pfam" id="PF13445">
    <property type="entry name" value="zf-RING_UBOX"/>
    <property type="match status" value="1"/>
</dbReference>
<evidence type="ECO:0000256" key="3">
    <source>
        <dbReference type="ARBA" id="ARBA00022833"/>
    </source>
</evidence>
<evidence type="ECO:0000256" key="1">
    <source>
        <dbReference type="ARBA" id="ARBA00022723"/>
    </source>
</evidence>
<dbReference type="PANTHER" id="PTHR47344:SF1">
    <property type="entry name" value="RING ZINC FINGER PROTEIN-RELATED"/>
    <property type="match status" value="1"/>
</dbReference>
<keyword evidence="1" id="KW-0479">Metal-binding</keyword>
<dbReference type="PROSITE" id="PS50089">
    <property type="entry name" value="ZF_RING_2"/>
    <property type="match status" value="1"/>
</dbReference>
<evidence type="ECO:0000259" key="5">
    <source>
        <dbReference type="PROSITE" id="PS50089"/>
    </source>
</evidence>
<proteinExistence type="predicted"/>
<dbReference type="EMBL" id="BSYO01000036">
    <property type="protein sequence ID" value="GMH29373.1"/>
    <property type="molecule type" value="Genomic_DNA"/>
</dbReference>
<evidence type="ECO:0000256" key="2">
    <source>
        <dbReference type="ARBA" id="ARBA00022771"/>
    </source>
</evidence>
<organism evidence="6 7">
    <name type="scientific">Nepenthes gracilis</name>
    <name type="common">Slender pitcher plant</name>
    <dbReference type="NCBI Taxonomy" id="150966"/>
    <lineage>
        <taxon>Eukaryota</taxon>
        <taxon>Viridiplantae</taxon>
        <taxon>Streptophyta</taxon>
        <taxon>Embryophyta</taxon>
        <taxon>Tracheophyta</taxon>
        <taxon>Spermatophyta</taxon>
        <taxon>Magnoliopsida</taxon>
        <taxon>eudicotyledons</taxon>
        <taxon>Gunneridae</taxon>
        <taxon>Pentapetalae</taxon>
        <taxon>Caryophyllales</taxon>
        <taxon>Nepenthaceae</taxon>
        <taxon>Nepenthes</taxon>
    </lineage>
</organism>
<feature type="domain" description="RING-type" evidence="5">
    <location>
        <begin position="12"/>
        <end position="60"/>
    </location>
</feature>
<reference evidence="6" key="1">
    <citation type="submission" date="2023-05" db="EMBL/GenBank/DDBJ databases">
        <title>Nepenthes gracilis genome sequencing.</title>
        <authorList>
            <person name="Fukushima K."/>
        </authorList>
    </citation>
    <scope>NUCLEOTIDE SEQUENCE</scope>
    <source>
        <strain evidence="6">SING2019-196</strain>
    </source>
</reference>
<evidence type="ECO:0000256" key="4">
    <source>
        <dbReference type="PROSITE-ProRule" id="PRU00175"/>
    </source>
</evidence>
<comment type="caution">
    <text evidence="6">The sequence shown here is derived from an EMBL/GenBank/DDBJ whole genome shotgun (WGS) entry which is preliminary data.</text>
</comment>
<keyword evidence="7" id="KW-1185">Reference proteome</keyword>
<dbReference type="Gene3D" id="3.30.40.10">
    <property type="entry name" value="Zinc/RING finger domain, C3HC4 (zinc finger)"/>
    <property type="match status" value="1"/>
</dbReference>
<dbReference type="InterPro" id="IPR013083">
    <property type="entry name" value="Znf_RING/FYVE/PHD"/>
</dbReference>
<evidence type="ECO:0000313" key="7">
    <source>
        <dbReference type="Proteomes" id="UP001279734"/>
    </source>
</evidence>
<name>A0AAD3TG45_NEPGR</name>
<dbReference type="InterPro" id="IPR027370">
    <property type="entry name" value="Znf-RING_euk"/>
</dbReference>
<keyword evidence="3" id="KW-0862">Zinc</keyword>
<protein>
    <recommendedName>
        <fullName evidence="5">RING-type domain-containing protein</fullName>
    </recommendedName>
</protein>